<reference evidence="3" key="1">
    <citation type="submission" date="2015-12" db="EMBL/GenBank/DDBJ databases">
        <title>De novo transcriptome assembly of four potential Pierce s Disease insect vectors from Arizona vineyards.</title>
        <authorList>
            <person name="Tassone E.E."/>
        </authorList>
    </citation>
    <scope>NUCLEOTIDE SEQUENCE</scope>
</reference>
<feature type="domain" description="FAS1" evidence="2">
    <location>
        <begin position="378"/>
        <end position="515"/>
    </location>
</feature>
<keyword evidence="1" id="KW-1133">Transmembrane helix</keyword>
<dbReference type="InterPro" id="IPR000782">
    <property type="entry name" value="FAS1_domain"/>
</dbReference>
<dbReference type="PANTHER" id="PTHR10900:SF114">
    <property type="entry name" value="FAS1 DOMAIN-CONTAINING PROTEIN"/>
    <property type="match status" value="1"/>
</dbReference>
<feature type="domain" description="FAS1" evidence="2">
    <location>
        <begin position="242"/>
        <end position="374"/>
    </location>
</feature>
<dbReference type="SMART" id="SM00554">
    <property type="entry name" value="FAS1"/>
    <property type="match status" value="4"/>
</dbReference>
<evidence type="ECO:0000313" key="3">
    <source>
        <dbReference type="EMBL" id="JAS23799.1"/>
    </source>
</evidence>
<dbReference type="Pfam" id="PF02469">
    <property type="entry name" value="Fasciclin"/>
    <property type="match status" value="4"/>
</dbReference>
<feature type="transmembrane region" description="Helical" evidence="1">
    <location>
        <begin position="16"/>
        <end position="36"/>
    </location>
</feature>
<keyword evidence="1" id="KW-0812">Transmembrane</keyword>
<evidence type="ECO:0000256" key="1">
    <source>
        <dbReference type="SAM" id="Phobius"/>
    </source>
</evidence>
<gene>
    <name evidence="3" type="ORF">g.31386</name>
</gene>
<dbReference type="GO" id="GO:0007155">
    <property type="term" value="P:cell adhesion"/>
    <property type="evidence" value="ECO:0007669"/>
    <property type="project" value="TreeGrafter"/>
</dbReference>
<organism evidence="3">
    <name type="scientific">Clastoptera arizonana</name>
    <name type="common">Arizona spittle bug</name>
    <dbReference type="NCBI Taxonomy" id="38151"/>
    <lineage>
        <taxon>Eukaryota</taxon>
        <taxon>Metazoa</taxon>
        <taxon>Ecdysozoa</taxon>
        <taxon>Arthropoda</taxon>
        <taxon>Hexapoda</taxon>
        <taxon>Insecta</taxon>
        <taxon>Pterygota</taxon>
        <taxon>Neoptera</taxon>
        <taxon>Paraneoptera</taxon>
        <taxon>Hemiptera</taxon>
        <taxon>Auchenorrhyncha</taxon>
        <taxon>Cercopoidea</taxon>
        <taxon>Clastopteridae</taxon>
        <taxon>Clastoptera</taxon>
    </lineage>
</organism>
<dbReference type="GO" id="GO:0031012">
    <property type="term" value="C:extracellular matrix"/>
    <property type="evidence" value="ECO:0007669"/>
    <property type="project" value="TreeGrafter"/>
</dbReference>
<feature type="domain" description="FAS1" evidence="2">
    <location>
        <begin position="102"/>
        <end position="235"/>
    </location>
</feature>
<name>A0A1B6DDP4_9HEMI</name>
<keyword evidence="1" id="KW-0472">Membrane</keyword>
<dbReference type="SUPFAM" id="SSF82153">
    <property type="entry name" value="FAS1 domain"/>
    <property type="match status" value="4"/>
</dbReference>
<dbReference type="EMBL" id="GEDC01013499">
    <property type="protein sequence ID" value="JAS23799.1"/>
    <property type="molecule type" value="Transcribed_RNA"/>
</dbReference>
<sequence length="659" mass="74256">NRSSGSRTRVSRRPDTMLVTLWAVVSVVGATSIPWWNIKLAEDQGPNVCVVEELSGTKHRIWTECKYWKSRDICGEKPLIRYECCEGFKQITGTQGCTGVKPLKNIIDTARDLGALKFVKYIEDSGLDSELSKEGPYTIFAPSDEAFKEMSREQKSRLDNYKGNALNPILLYHIVDGRITSTHFKGDMFLISRYEGRKLRINKYSSRVETINCATIQRKDHEATNGVVHIIDSILDPMFTVSRDLAELVVQDGRFQELTKAMDQAGYMNKLRSVQQQSATILAPSDEAFQRISQKRLTRIMNDNTARQALLENHILPHVMCTPAVIGEHKVRTLGLEKVVFDCDKLGVKVGNKPLRSEFTLGENGVIYVLDHVLLPDRAKSLIQLAEDEKLSSFLQLVRFAGLEDAFENFGEYTVFAPSEAAMFALPEVTLKDLRSDRDKAHKFVLYHATQGRIKTNFMSDNQVMMSLDNENQLRLQLYRSTSGSGIVHGVEGALIKIPDREGINGVMHIINKVLFPATRSSGEILKENATYSIFLDAMNKVTKDNPNIFDLTKPATFFVPTDQAFNRLGNARLQRILTDNIYLTKTLKNHISEQMICTEPLEPGLQYSIPTRLNVVEITSQNGKIKVNDATVIHSDILSTNGIIHIINKVLLPDQNYD</sequence>
<dbReference type="InterPro" id="IPR036378">
    <property type="entry name" value="FAS1_dom_sf"/>
</dbReference>
<protein>
    <recommendedName>
        <fullName evidence="2">FAS1 domain-containing protein</fullName>
    </recommendedName>
</protein>
<dbReference type="GO" id="GO:0050839">
    <property type="term" value="F:cell adhesion molecule binding"/>
    <property type="evidence" value="ECO:0007669"/>
    <property type="project" value="TreeGrafter"/>
</dbReference>
<proteinExistence type="predicted"/>
<accession>A0A1B6DDP4</accession>
<dbReference type="GO" id="GO:0005615">
    <property type="term" value="C:extracellular space"/>
    <property type="evidence" value="ECO:0007669"/>
    <property type="project" value="TreeGrafter"/>
</dbReference>
<dbReference type="PROSITE" id="PS50213">
    <property type="entry name" value="FAS1"/>
    <property type="match status" value="4"/>
</dbReference>
<dbReference type="PANTHER" id="PTHR10900">
    <property type="entry name" value="PERIOSTIN-RELATED"/>
    <property type="match status" value="1"/>
</dbReference>
<evidence type="ECO:0000259" key="2">
    <source>
        <dbReference type="PROSITE" id="PS50213"/>
    </source>
</evidence>
<dbReference type="GO" id="GO:0030198">
    <property type="term" value="P:extracellular matrix organization"/>
    <property type="evidence" value="ECO:0007669"/>
    <property type="project" value="TreeGrafter"/>
</dbReference>
<feature type="domain" description="FAS1" evidence="2">
    <location>
        <begin position="519"/>
        <end position="652"/>
    </location>
</feature>
<dbReference type="AlphaFoldDB" id="A0A1B6DDP4"/>
<dbReference type="Gene3D" id="2.30.180.10">
    <property type="entry name" value="FAS1 domain"/>
    <property type="match status" value="4"/>
</dbReference>
<dbReference type="FunFam" id="2.30.180.10:FF:000032">
    <property type="entry name" value="Fasciclin domain-containing protein, putative"/>
    <property type="match status" value="1"/>
</dbReference>
<dbReference type="InterPro" id="IPR050904">
    <property type="entry name" value="Adhesion/Biosynth-related"/>
</dbReference>
<feature type="non-terminal residue" evidence="3">
    <location>
        <position position="1"/>
    </location>
</feature>